<dbReference type="GO" id="GO:0005975">
    <property type="term" value="P:carbohydrate metabolic process"/>
    <property type="evidence" value="ECO:0007669"/>
    <property type="project" value="InterPro"/>
</dbReference>
<organism evidence="5 6">
    <name type="scientific">Agrocybe chaxingu</name>
    <dbReference type="NCBI Taxonomy" id="84603"/>
    <lineage>
        <taxon>Eukaryota</taxon>
        <taxon>Fungi</taxon>
        <taxon>Dikarya</taxon>
        <taxon>Basidiomycota</taxon>
        <taxon>Agaricomycotina</taxon>
        <taxon>Agaricomycetes</taxon>
        <taxon>Agaricomycetidae</taxon>
        <taxon>Agaricales</taxon>
        <taxon>Agaricineae</taxon>
        <taxon>Strophariaceae</taxon>
        <taxon>Agrocybe</taxon>
    </lineage>
</organism>
<feature type="region of interest" description="Disordered" evidence="3">
    <location>
        <begin position="382"/>
        <end position="407"/>
    </location>
</feature>
<dbReference type="EMBL" id="JANKHO010002075">
    <property type="protein sequence ID" value="KAJ3494962.1"/>
    <property type="molecule type" value="Genomic_DNA"/>
</dbReference>
<feature type="compositionally biased region" description="Low complexity" evidence="3">
    <location>
        <begin position="335"/>
        <end position="346"/>
    </location>
</feature>
<dbReference type="Proteomes" id="UP001148786">
    <property type="component" value="Unassembled WGS sequence"/>
</dbReference>
<feature type="compositionally biased region" description="Pro residues" evidence="3">
    <location>
        <begin position="52"/>
        <end position="62"/>
    </location>
</feature>
<dbReference type="OrthoDB" id="2846206at2759"/>
<feature type="domain" description="Xylulose 5-phosphate/Fructose 6-phosphate phosphoketolase C-terminal" evidence="4">
    <location>
        <begin position="471"/>
        <end position="585"/>
    </location>
</feature>
<evidence type="ECO:0000313" key="6">
    <source>
        <dbReference type="Proteomes" id="UP001148786"/>
    </source>
</evidence>
<comment type="caution">
    <text evidence="5">The sequence shown here is derived from an EMBL/GenBank/DDBJ whole genome shotgun (WGS) entry which is preliminary data.</text>
</comment>
<dbReference type="Pfam" id="PF09363">
    <property type="entry name" value="XFP_C"/>
    <property type="match status" value="1"/>
</dbReference>
<dbReference type="InterPro" id="IPR005593">
    <property type="entry name" value="Xul5P/Fru6P_PKetolase"/>
</dbReference>
<evidence type="ECO:0000313" key="5">
    <source>
        <dbReference type="EMBL" id="KAJ3494962.1"/>
    </source>
</evidence>
<feature type="compositionally biased region" description="Polar residues" evidence="3">
    <location>
        <begin position="320"/>
        <end position="334"/>
    </location>
</feature>
<feature type="region of interest" description="Disordered" evidence="3">
    <location>
        <begin position="34"/>
        <end position="62"/>
    </location>
</feature>
<protein>
    <recommendedName>
        <fullName evidence="4">Xylulose 5-phosphate/Fructose 6-phosphate phosphoketolase C-terminal domain-containing protein</fullName>
    </recommendedName>
</protein>
<dbReference type="InterPro" id="IPR018969">
    <property type="entry name" value="Xul5P/Fru6P_PKetolase_C"/>
</dbReference>
<feature type="compositionally biased region" description="Polar residues" evidence="3">
    <location>
        <begin position="245"/>
        <end position="286"/>
    </location>
</feature>
<dbReference type="AlphaFoldDB" id="A0A9W8MSC8"/>
<reference evidence="5" key="1">
    <citation type="submission" date="2022-07" db="EMBL/GenBank/DDBJ databases">
        <title>Genome Sequence of Agrocybe chaxingu.</title>
        <authorList>
            <person name="Buettner E."/>
        </authorList>
    </citation>
    <scope>NUCLEOTIDE SEQUENCE</scope>
    <source>
        <strain evidence="5">MP-N11</strain>
    </source>
</reference>
<sequence length="589" mass="66568">MRLLNEKMRLECQLDAQKERVHDLKETIKMQPIITAPPPEPAKPTVSRREGPPAPGTLPHVEAPPPCDRVDYPHVTFWKKALWSKYCNDEEDRRRSVRKVDCITDEDGVVVSSDRLEEIRRFLRDRLKTLYGERRDTESWRLMSMEGMTYIYNSLLQSFPEFRWCEGGEWKAHAFMTDFYPMWKRDCRDKGKLQRNQPSIDSRKRKRDKKDEKARKKTTPKASDPKIIIDLIDEDSSSSVPGSSTNVLPNRMVQSPSSIIQPSTNSSGDAGAASSQPLLSSETANKPQDVDDDMESMYGDEAPLEQGAPAAEPVEPCTTDPASHNTDVSVSIQEPTPTLTSLPLTSNPAGNLKPSRRPPCQRLDPLAEISIPEPSVQVPYEPVAATNGDNGGIKATSKKKGKPAQPTTALSARNLYLIDYKKDHPDVTTTEFKAVFDGLDKETIARYEVLSKERKAQSKKKPASPDREPVNHWSFLFTEDRKIHFNYHGYPIELKGLLFGRPNLNRITIEGYKEEGTTTSPFDMMISNSTDRFNVAVQAIRGGAVVNPKVALYAHERCSYLRHLRQKEKEYILANGKDHDDIFNTPVFE</sequence>
<comment type="similarity">
    <text evidence="1">Belongs to the XFP family.</text>
</comment>
<keyword evidence="6" id="KW-1185">Reference proteome</keyword>
<dbReference type="InterPro" id="IPR009014">
    <property type="entry name" value="Transketo_C/PFOR_II"/>
</dbReference>
<dbReference type="PANTHER" id="PTHR31273:SF1">
    <property type="entry name" value="PHOSPHOKETOLASE-RELATED"/>
    <property type="match status" value="1"/>
</dbReference>
<proteinExistence type="inferred from homology"/>
<dbReference type="PANTHER" id="PTHR31273">
    <property type="entry name" value="PHOSPHOKETOLASE-RELATED"/>
    <property type="match status" value="1"/>
</dbReference>
<name>A0A9W8MSC8_9AGAR</name>
<evidence type="ECO:0000256" key="2">
    <source>
        <dbReference type="ARBA" id="ARBA00023239"/>
    </source>
</evidence>
<accession>A0A9W8MSC8</accession>
<gene>
    <name evidence="5" type="ORF">NLJ89_g10704</name>
</gene>
<dbReference type="Gene3D" id="3.40.50.920">
    <property type="match status" value="1"/>
</dbReference>
<keyword evidence="2" id="KW-0456">Lyase</keyword>
<dbReference type="GO" id="GO:0016832">
    <property type="term" value="F:aldehyde-lyase activity"/>
    <property type="evidence" value="ECO:0007669"/>
    <property type="project" value="InterPro"/>
</dbReference>
<evidence type="ECO:0000256" key="3">
    <source>
        <dbReference type="SAM" id="MobiDB-lite"/>
    </source>
</evidence>
<evidence type="ECO:0000256" key="1">
    <source>
        <dbReference type="ARBA" id="ARBA00005623"/>
    </source>
</evidence>
<evidence type="ECO:0000259" key="4">
    <source>
        <dbReference type="Pfam" id="PF09363"/>
    </source>
</evidence>
<feature type="region of interest" description="Disordered" evidence="3">
    <location>
        <begin position="190"/>
        <end position="362"/>
    </location>
</feature>